<dbReference type="GO" id="GO:0009408">
    <property type="term" value="P:response to heat"/>
    <property type="evidence" value="ECO:0007669"/>
    <property type="project" value="InterPro"/>
</dbReference>
<dbReference type="SMART" id="SM00271">
    <property type="entry name" value="DnaJ"/>
    <property type="match status" value="1"/>
</dbReference>
<evidence type="ECO:0000313" key="12">
    <source>
        <dbReference type="Proteomes" id="UP000193920"/>
    </source>
</evidence>
<evidence type="ECO:0000256" key="5">
    <source>
        <dbReference type="ARBA" id="ARBA00023186"/>
    </source>
</evidence>
<dbReference type="Gene3D" id="1.10.287.110">
    <property type="entry name" value="DnaJ domain"/>
    <property type="match status" value="1"/>
</dbReference>
<dbReference type="InterPro" id="IPR002939">
    <property type="entry name" value="DnaJ_C"/>
</dbReference>
<keyword evidence="4 7" id="KW-0862">Zinc</keyword>
<dbReference type="Pfam" id="PF00684">
    <property type="entry name" value="DnaJ_CXXCXGXG"/>
    <property type="match status" value="1"/>
</dbReference>
<dbReference type="SUPFAM" id="SSF49493">
    <property type="entry name" value="HSP40/DnaJ peptide-binding domain"/>
    <property type="match status" value="2"/>
</dbReference>
<evidence type="ECO:0000256" key="7">
    <source>
        <dbReference type="PROSITE-ProRule" id="PRU00546"/>
    </source>
</evidence>
<evidence type="ECO:0000256" key="3">
    <source>
        <dbReference type="ARBA" id="ARBA00022771"/>
    </source>
</evidence>
<dbReference type="AlphaFoldDB" id="A0A1Y2D5E0"/>
<dbReference type="CDD" id="cd10719">
    <property type="entry name" value="DnaJ_zf"/>
    <property type="match status" value="1"/>
</dbReference>
<dbReference type="PROSITE" id="PS50076">
    <property type="entry name" value="DNAJ_2"/>
    <property type="match status" value="1"/>
</dbReference>
<feature type="compositionally biased region" description="Basic and acidic residues" evidence="8">
    <location>
        <begin position="535"/>
        <end position="544"/>
    </location>
</feature>
<dbReference type="InterPro" id="IPR001623">
    <property type="entry name" value="DnaJ_domain"/>
</dbReference>
<protein>
    <recommendedName>
        <fullName evidence="6">DnaJ homolog 1, mitochondrial</fullName>
    </recommendedName>
</protein>
<dbReference type="CDD" id="cd10747">
    <property type="entry name" value="DnaJ_C"/>
    <property type="match status" value="1"/>
</dbReference>
<organism evidence="11 12">
    <name type="scientific">Neocallimastix californiae</name>
    <dbReference type="NCBI Taxonomy" id="1754190"/>
    <lineage>
        <taxon>Eukaryota</taxon>
        <taxon>Fungi</taxon>
        <taxon>Fungi incertae sedis</taxon>
        <taxon>Chytridiomycota</taxon>
        <taxon>Chytridiomycota incertae sedis</taxon>
        <taxon>Neocallimastigomycetes</taxon>
        <taxon>Neocallimastigales</taxon>
        <taxon>Neocallimastigaceae</taxon>
        <taxon>Neocallimastix</taxon>
    </lineage>
</organism>
<feature type="domain" description="J" evidence="9">
    <location>
        <begin position="38"/>
        <end position="102"/>
    </location>
</feature>
<dbReference type="GO" id="GO:0008270">
    <property type="term" value="F:zinc ion binding"/>
    <property type="evidence" value="ECO:0007669"/>
    <property type="project" value="UniProtKB-KW"/>
</dbReference>
<dbReference type="Proteomes" id="UP000193920">
    <property type="component" value="Unassembled WGS sequence"/>
</dbReference>
<dbReference type="Gene3D" id="2.60.260.20">
    <property type="entry name" value="Urease metallochaperone UreE, N-terminal domain"/>
    <property type="match status" value="2"/>
</dbReference>
<dbReference type="PRINTS" id="PR00625">
    <property type="entry name" value="JDOMAIN"/>
</dbReference>
<dbReference type="Pfam" id="PF00226">
    <property type="entry name" value="DnaJ"/>
    <property type="match status" value="1"/>
</dbReference>
<dbReference type="InterPro" id="IPR001305">
    <property type="entry name" value="HSP_DnaJ_Cys-rich_dom"/>
</dbReference>
<evidence type="ECO:0000259" key="9">
    <source>
        <dbReference type="PROSITE" id="PS50076"/>
    </source>
</evidence>
<feature type="region of interest" description="Disordered" evidence="8">
    <location>
        <begin position="403"/>
        <end position="579"/>
    </location>
</feature>
<dbReference type="GO" id="GO:0042026">
    <property type="term" value="P:protein refolding"/>
    <property type="evidence" value="ECO:0007669"/>
    <property type="project" value="TreeGrafter"/>
</dbReference>
<comment type="caution">
    <text evidence="11">The sequence shown here is derived from an EMBL/GenBank/DDBJ whole genome shotgun (WGS) entry which is preliminary data.</text>
</comment>
<dbReference type="PROSITE" id="PS51188">
    <property type="entry name" value="ZF_CR"/>
    <property type="match status" value="1"/>
</dbReference>
<dbReference type="InterPro" id="IPR008971">
    <property type="entry name" value="HSP40/DnaJ_pept-bd"/>
</dbReference>
<feature type="compositionally biased region" description="Low complexity" evidence="8">
    <location>
        <begin position="429"/>
        <end position="440"/>
    </location>
</feature>
<dbReference type="EMBL" id="MCOG01000084">
    <property type="protein sequence ID" value="ORY54518.1"/>
    <property type="molecule type" value="Genomic_DNA"/>
</dbReference>
<dbReference type="SUPFAM" id="SSF46565">
    <property type="entry name" value="Chaperone J-domain"/>
    <property type="match status" value="1"/>
</dbReference>
<name>A0A1Y2D5E0_9FUNG</name>
<evidence type="ECO:0000256" key="8">
    <source>
        <dbReference type="SAM" id="MobiDB-lite"/>
    </source>
</evidence>
<evidence type="ECO:0000259" key="10">
    <source>
        <dbReference type="PROSITE" id="PS51188"/>
    </source>
</evidence>
<feature type="compositionally biased region" description="Low complexity" evidence="8">
    <location>
        <begin position="513"/>
        <end position="534"/>
    </location>
</feature>
<keyword evidence="1 7" id="KW-0479">Metal-binding</keyword>
<gene>
    <name evidence="11" type="ORF">LY90DRAFT_669970</name>
</gene>
<dbReference type="NCBIfam" id="NF008035">
    <property type="entry name" value="PRK10767.1"/>
    <property type="match status" value="1"/>
</dbReference>
<dbReference type="HAMAP" id="MF_01152">
    <property type="entry name" value="DnaJ"/>
    <property type="match status" value="1"/>
</dbReference>
<evidence type="ECO:0000256" key="1">
    <source>
        <dbReference type="ARBA" id="ARBA00022723"/>
    </source>
</evidence>
<dbReference type="STRING" id="1754190.A0A1Y2D5E0"/>
<feature type="compositionally biased region" description="Basic and acidic residues" evidence="8">
    <location>
        <begin position="556"/>
        <end position="566"/>
    </location>
</feature>
<dbReference type="GO" id="GO:0005524">
    <property type="term" value="F:ATP binding"/>
    <property type="evidence" value="ECO:0007669"/>
    <property type="project" value="InterPro"/>
</dbReference>
<keyword evidence="2" id="KW-0677">Repeat</keyword>
<dbReference type="GO" id="GO:0031072">
    <property type="term" value="F:heat shock protein binding"/>
    <property type="evidence" value="ECO:0007669"/>
    <property type="project" value="InterPro"/>
</dbReference>
<dbReference type="SUPFAM" id="SSF57938">
    <property type="entry name" value="DnaJ/Hsp40 cysteine-rich domain"/>
    <property type="match status" value="1"/>
</dbReference>
<dbReference type="PANTHER" id="PTHR43096">
    <property type="entry name" value="DNAJ HOMOLOG 1, MITOCHONDRIAL-RELATED"/>
    <property type="match status" value="1"/>
</dbReference>
<dbReference type="FunFam" id="2.60.260.20:FF:000005">
    <property type="entry name" value="Chaperone protein dnaJ 1, mitochondrial"/>
    <property type="match status" value="1"/>
</dbReference>
<evidence type="ECO:0000313" key="11">
    <source>
        <dbReference type="EMBL" id="ORY54518.1"/>
    </source>
</evidence>
<dbReference type="InterPro" id="IPR018253">
    <property type="entry name" value="DnaJ_domain_CS"/>
</dbReference>
<accession>A0A1Y2D5E0</accession>
<feature type="domain" description="CR-type" evidence="10">
    <location>
        <begin position="187"/>
        <end position="267"/>
    </location>
</feature>
<feature type="zinc finger region" description="CR-type" evidence="7">
    <location>
        <begin position="187"/>
        <end position="267"/>
    </location>
</feature>
<proteinExistence type="inferred from homology"/>
<dbReference type="PANTHER" id="PTHR43096:SF52">
    <property type="entry name" value="DNAJ HOMOLOG 1, MITOCHONDRIAL-RELATED"/>
    <property type="match status" value="1"/>
</dbReference>
<reference evidence="11 12" key="1">
    <citation type="submission" date="2016-08" db="EMBL/GenBank/DDBJ databases">
        <title>A Parts List for Fungal Cellulosomes Revealed by Comparative Genomics.</title>
        <authorList>
            <consortium name="DOE Joint Genome Institute"/>
            <person name="Haitjema C.H."/>
            <person name="Gilmore S.P."/>
            <person name="Henske J.K."/>
            <person name="Solomon K.V."/>
            <person name="De Groot R."/>
            <person name="Kuo A."/>
            <person name="Mondo S.J."/>
            <person name="Salamov A.A."/>
            <person name="Labutti K."/>
            <person name="Zhao Z."/>
            <person name="Chiniquy J."/>
            <person name="Barry K."/>
            <person name="Brewer H.M."/>
            <person name="Purvine S.O."/>
            <person name="Wright A.T."/>
            <person name="Boxma B."/>
            <person name="Van Alen T."/>
            <person name="Hackstein J.H."/>
            <person name="Baker S.E."/>
            <person name="Grigoriev I.V."/>
            <person name="O'Malley M.A."/>
        </authorList>
    </citation>
    <scope>NUCLEOTIDE SEQUENCE [LARGE SCALE GENOMIC DNA]</scope>
    <source>
        <strain evidence="11 12">G1</strain>
    </source>
</reference>
<keyword evidence="5" id="KW-0143">Chaperone</keyword>
<dbReference type="PROSITE" id="PS00636">
    <property type="entry name" value="DNAJ_1"/>
    <property type="match status" value="1"/>
</dbReference>
<dbReference type="FunFam" id="2.10.230.10:FF:000001">
    <property type="entry name" value="DnaJ subfamily A member 2"/>
    <property type="match status" value="1"/>
</dbReference>
<dbReference type="GO" id="GO:0005737">
    <property type="term" value="C:cytoplasm"/>
    <property type="evidence" value="ECO:0007669"/>
    <property type="project" value="TreeGrafter"/>
</dbReference>
<dbReference type="Pfam" id="PF01556">
    <property type="entry name" value="DnaJ_C"/>
    <property type="match status" value="1"/>
</dbReference>
<feature type="compositionally biased region" description="Low complexity" evidence="8">
    <location>
        <begin position="466"/>
        <end position="493"/>
    </location>
</feature>
<dbReference type="Gene3D" id="2.10.230.10">
    <property type="entry name" value="Heat shock protein DnaJ, cysteine-rich domain"/>
    <property type="match status" value="1"/>
</dbReference>
<keyword evidence="3 7" id="KW-0863">Zinc-finger</keyword>
<dbReference type="InterPro" id="IPR036410">
    <property type="entry name" value="HSP_DnaJ_Cys-rich_dom_sf"/>
</dbReference>
<evidence type="ECO:0000256" key="2">
    <source>
        <dbReference type="ARBA" id="ARBA00022737"/>
    </source>
</evidence>
<dbReference type="OrthoDB" id="10256793at2759"/>
<dbReference type="InterPro" id="IPR036869">
    <property type="entry name" value="J_dom_sf"/>
</dbReference>
<evidence type="ECO:0000256" key="4">
    <source>
        <dbReference type="ARBA" id="ARBA00022833"/>
    </source>
</evidence>
<keyword evidence="12" id="KW-1185">Reference proteome</keyword>
<dbReference type="GO" id="GO:0051082">
    <property type="term" value="F:unfolded protein binding"/>
    <property type="evidence" value="ECO:0007669"/>
    <property type="project" value="InterPro"/>
</dbReference>
<sequence>MIYLNKIALLNNNNNNKIIQNQKREFHATVPSRDSKRDLYEVLGIKKGASPKEIKAAYYKLAKLYHPDTNKSKEASEKFIEIQNAYEILSDDNKRAQYDQYGHAAFDPNGAAGAGGFQGHGGFGGFNGFDIFEQMFRGFGRAGGMGGFGNMGNMGGHYNSYSSHSYGMVGRDIKTTLTIDFMDVVKGTTKQLKYYHMVFCSDCDGMGTNNKSTPGKCPKCNGTGQEFIQHGGFGMARPCSQCHGEGFFIPGDKRCKKCQGRRLIRKLDTVDVPIPKGVDSMVQLRLAGKGDAPVMGKGPFGDLYIAVNILPHPVFKREKNDVHVHVTLPLTKAILGGKVTIPTVDGDFEMDLHAGIQPEEKKILRARGLYIMDTNVRGDEWIHFKVEIPKHLTKKQKEILKSFQEEEEKKKGTKKNPSSTKKDQHHQENQANQTNQQTSQKTKDQKKDEKSGTSTETHKGPKSEDTTNTTNATTNNNNNNKTNTTKNSSSSSSHPNQGKKNDSSKRSYSTTTSPISSNEEEGSSSSSASTSKVASEQKIEKKEEEEAEDTAANKTTSKEPKEKEEDLSLFQKIKKIFIH</sequence>
<evidence type="ECO:0000256" key="6">
    <source>
        <dbReference type="ARBA" id="ARBA00072890"/>
    </source>
</evidence>
<dbReference type="CDD" id="cd06257">
    <property type="entry name" value="DnaJ"/>
    <property type="match status" value="1"/>
</dbReference>
<feature type="compositionally biased region" description="Basic and acidic residues" evidence="8">
    <location>
        <begin position="441"/>
        <end position="465"/>
    </location>
</feature>
<dbReference type="InterPro" id="IPR012724">
    <property type="entry name" value="DnaJ"/>
</dbReference>